<protein>
    <recommendedName>
        <fullName evidence="2">MADF domain-containing protein</fullName>
    </recommendedName>
</protein>
<gene>
    <name evidence="3" type="ORF">BINO364_LOCUS15421</name>
</gene>
<reference evidence="3" key="1">
    <citation type="submission" date="2021-12" db="EMBL/GenBank/DDBJ databases">
        <authorList>
            <person name="Martin H S."/>
        </authorList>
    </citation>
    <scope>NUCLEOTIDE SEQUENCE</scope>
</reference>
<feature type="non-terminal residue" evidence="3">
    <location>
        <position position="363"/>
    </location>
</feature>
<dbReference type="EMBL" id="OV170228">
    <property type="protein sequence ID" value="CAH0730439.1"/>
    <property type="molecule type" value="Genomic_DNA"/>
</dbReference>
<evidence type="ECO:0000259" key="2">
    <source>
        <dbReference type="Pfam" id="PF10545"/>
    </source>
</evidence>
<dbReference type="PANTHER" id="PTHR21505:SF8">
    <property type="entry name" value="DPT-YFP REPRESSOR BY OVEREXPRESSION, ISOFORM D-RELATED"/>
    <property type="match status" value="1"/>
</dbReference>
<feature type="domain" description="MADF" evidence="2">
    <location>
        <begin position="9"/>
        <end position="91"/>
    </location>
</feature>
<evidence type="ECO:0000256" key="1">
    <source>
        <dbReference type="SAM" id="MobiDB-lite"/>
    </source>
</evidence>
<dbReference type="SMART" id="SM00595">
    <property type="entry name" value="MADF"/>
    <property type="match status" value="1"/>
</dbReference>
<accession>A0A8J9YGX5</accession>
<dbReference type="PANTHER" id="PTHR21505">
    <property type="entry name" value="MADF DOMAIN-CONTAINING PROTEIN-RELATED"/>
    <property type="match status" value="1"/>
</dbReference>
<dbReference type="InterPro" id="IPR006578">
    <property type="entry name" value="MADF-dom"/>
</dbReference>
<feature type="region of interest" description="Disordered" evidence="1">
    <location>
        <begin position="98"/>
        <end position="124"/>
    </location>
</feature>
<dbReference type="OrthoDB" id="6617753at2759"/>
<evidence type="ECO:0000313" key="3">
    <source>
        <dbReference type="EMBL" id="CAH0730439.1"/>
    </source>
</evidence>
<proteinExistence type="predicted"/>
<dbReference type="AlphaFoldDB" id="A0A8J9YGX5"/>
<dbReference type="Pfam" id="PF10545">
    <property type="entry name" value="MADF_DNA_bdg"/>
    <property type="match status" value="1"/>
</dbReference>
<organism evidence="3 4">
    <name type="scientific">Brenthis ino</name>
    <name type="common">lesser marbled fritillary</name>
    <dbReference type="NCBI Taxonomy" id="405034"/>
    <lineage>
        <taxon>Eukaryota</taxon>
        <taxon>Metazoa</taxon>
        <taxon>Ecdysozoa</taxon>
        <taxon>Arthropoda</taxon>
        <taxon>Hexapoda</taxon>
        <taxon>Insecta</taxon>
        <taxon>Pterygota</taxon>
        <taxon>Neoptera</taxon>
        <taxon>Endopterygota</taxon>
        <taxon>Lepidoptera</taxon>
        <taxon>Glossata</taxon>
        <taxon>Ditrysia</taxon>
        <taxon>Papilionoidea</taxon>
        <taxon>Nymphalidae</taxon>
        <taxon>Heliconiinae</taxon>
        <taxon>Argynnini</taxon>
        <taxon>Brenthis</taxon>
    </lineage>
</organism>
<keyword evidence="4" id="KW-1185">Reference proteome</keyword>
<evidence type="ECO:0000313" key="4">
    <source>
        <dbReference type="Proteomes" id="UP000838878"/>
    </source>
</evidence>
<sequence length="363" mass="40634">MDRETITSFIERYKSHSCLWDVSSPDYMNKNKSINALQDMVPILGESATIDSVRNGYHREHKKVNASLSTGISADNVYTPTLWYYDLMSFLSSQEASRPGIDGLADPERATPSEGISRRKRASTKVQEELVNVAKKLLTEDNPKNAPGRDMTFVLYLNNQLQNLSHDQKIYAEKLMSDVLFLARTNQLNATSRIFTRPSSQTTTTLNEYSSSPIQFVNSPSPYAENVRSPPNIQRPISQNSAHSASPICHNSPYSEDLPSSPNIQTSSPITIIKRPASQNLTYFSTPIQYSSTSKGCIETQLSHIPSSQTVLSANSLTQYQDTSQELPNTQFSSIPIILDNETENSTPVHTEQLNKFLVFRKK</sequence>
<name>A0A8J9YGX5_9NEOP</name>
<dbReference type="Proteomes" id="UP000838878">
    <property type="component" value="Chromosome 8"/>
</dbReference>